<dbReference type="PRINTS" id="PR00111">
    <property type="entry name" value="ABHYDROLASE"/>
</dbReference>
<dbReference type="GO" id="GO:0016787">
    <property type="term" value="F:hydrolase activity"/>
    <property type="evidence" value="ECO:0007669"/>
    <property type="project" value="UniProtKB-KW"/>
</dbReference>
<evidence type="ECO:0000256" key="2">
    <source>
        <dbReference type="SAM" id="MobiDB-lite"/>
    </source>
</evidence>
<evidence type="ECO:0000313" key="5">
    <source>
        <dbReference type="Proteomes" id="UP000297737"/>
    </source>
</evidence>
<accession>A0A4Y9ESK4</accession>
<dbReference type="InterPro" id="IPR029058">
    <property type="entry name" value="AB_hydrolase_fold"/>
</dbReference>
<reference evidence="4 5" key="1">
    <citation type="submission" date="2019-02" db="EMBL/GenBank/DDBJ databases">
        <title>Polymorphobacter sp. isolated from the lake at the Tibet of China.</title>
        <authorList>
            <person name="Li A."/>
        </authorList>
    </citation>
    <scope>NUCLEOTIDE SEQUENCE [LARGE SCALE GENOMIC DNA]</scope>
    <source>
        <strain evidence="4 5">DJ1R-1</strain>
    </source>
</reference>
<dbReference type="Pfam" id="PF12697">
    <property type="entry name" value="Abhydrolase_6"/>
    <property type="match status" value="1"/>
</dbReference>
<feature type="domain" description="AB hydrolase-1" evidence="3">
    <location>
        <begin position="58"/>
        <end position="297"/>
    </location>
</feature>
<dbReference type="InterPro" id="IPR050266">
    <property type="entry name" value="AB_hydrolase_sf"/>
</dbReference>
<evidence type="ECO:0000313" key="4">
    <source>
        <dbReference type="EMBL" id="TFU06594.1"/>
    </source>
</evidence>
<dbReference type="AlphaFoldDB" id="A0A4Y9ESK4"/>
<gene>
    <name evidence="4" type="ORF">EUV02_00920</name>
</gene>
<dbReference type="EMBL" id="SIHO01000001">
    <property type="protein sequence ID" value="TFU06594.1"/>
    <property type="molecule type" value="Genomic_DNA"/>
</dbReference>
<dbReference type="PANTHER" id="PTHR43798">
    <property type="entry name" value="MONOACYLGLYCEROL LIPASE"/>
    <property type="match status" value="1"/>
</dbReference>
<evidence type="ECO:0000256" key="1">
    <source>
        <dbReference type="ARBA" id="ARBA00022801"/>
    </source>
</evidence>
<protein>
    <submittedName>
        <fullName evidence="4">Alpha/beta hydrolase</fullName>
    </submittedName>
</protein>
<dbReference type="GO" id="GO:0016020">
    <property type="term" value="C:membrane"/>
    <property type="evidence" value="ECO:0007669"/>
    <property type="project" value="TreeGrafter"/>
</dbReference>
<evidence type="ECO:0000259" key="3">
    <source>
        <dbReference type="Pfam" id="PF12697"/>
    </source>
</evidence>
<dbReference type="Gene3D" id="3.40.50.1820">
    <property type="entry name" value="alpha/beta hydrolase"/>
    <property type="match status" value="1"/>
</dbReference>
<dbReference type="OrthoDB" id="9804723at2"/>
<keyword evidence="5" id="KW-1185">Reference proteome</keyword>
<sequence length="307" mass="33383">MAAWAEIPAPLAAFNGAVPPAPAWFGAALAHAPERSFTDVGGTQIETLTWGERGKPGLLLMHGNGANADWWSFIAPFFAADYRVVAFSWSGMGRSDHRDTYGFELFVDELIAVAETAGAFDAGKPLMVGHSFGGFLMMATVQRAGARFKGAVIADTPFSEPDDPHRHRPPQRSGSAHRPNPTLAAALARFRLAPPQGCENPYIADYIARHSLRETPEGWVWRFDPMIFGRLSVDDTFDLLSNPSCPVALVWGDKSFLMPPHRVERILARLPAGSPGIAIPDAEHHVMIDQPLAFVAALRGLFAGWPH</sequence>
<name>A0A4Y9ESK4_9SPHN</name>
<comment type="caution">
    <text evidence="4">The sequence shown here is derived from an EMBL/GenBank/DDBJ whole genome shotgun (WGS) entry which is preliminary data.</text>
</comment>
<organism evidence="4 5">
    <name type="scientific">Glacieibacterium arshaanense</name>
    <dbReference type="NCBI Taxonomy" id="2511025"/>
    <lineage>
        <taxon>Bacteria</taxon>
        <taxon>Pseudomonadati</taxon>
        <taxon>Pseudomonadota</taxon>
        <taxon>Alphaproteobacteria</taxon>
        <taxon>Sphingomonadales</taxon>
        <taxon>Sphingosinicellaceae</taxon>
        <taxon>Glacieibacterium</taxon>
    </lineage>
</organism>
<dbReference type="Proteomes" id="UP000297737">
    <property type="component" value="Unassembled WGS sequence"/>
</dbReference>
<feature type="region of interest" description="Disordered" evidence="2">
    <location>
        <begin position="156"/>
        <end position="179"/>
    </location>
</feature>
<dbReference type="SUPFAM" id="SSF53474">
    <property type="entry name" value="alpha/beta-Hydrolases"/>
    <property type="match status" value="1"/>
</dbReference>
<dbReference type="PANTHER" id="PTHR43798:SF31">
    <property type="entry name" value="AB HYDROLASE SUPERFAMILY PROTEIN YCLE"/>
    <property type="match status" value="1"/>
</dbReference>
<dbReference type="InterPro" id="IPR000073">
    <property type="entry name" value="AB_hydrolase_1"/>
</dbReference>
<proteinExistence type="predicted"/>
<keyword evidence="1 4" id="KW-0378">Hydrolase</keyword>